<feature type="compositionally biased region" description="Polar residues" evidence="3">
    <location>
        <begin position="31"/>
        <end position="46"/>
    </location>
</feature>
<proteinExistence type="inferred from homology"/>
<dbReference type="EMBL" id="JAWZYT010000020">
    <property type="protein sequence ID" value="KAK4329345.1"/>
    <property type="molecule type" value="Genomic_DNA"/>
</dbReference>
<comment type="similarity">
    <text evidence="1">Belongs to the CutC family.</text>
</comment>
<accession>A0AAE1USV9</accession>
<comment type="caution">
    <text evidence="4">The sequence shown here is derived from an EMBL/GenBank/DDBJ whole genome shotgun (WGS) entry which is preliminary data.</text>
</comment>
<reference evidence="4" key="1">
    <citation type="submission" date="2023-11" db="EMBL/GenBank/DDBJ databases">
        <title>Genome assemblies of two species of porcelain crab, Petrolisthes cinctipes and Petrolisthes manimaculis (Anomura: Porcellanidae).</title>
        <authorList>
            <person name="Angst P."/>
        </authorList>
    </citation>
    <scope>NUCLEOTIDE SEQUENCE</scope>
    <source>
        <strain evidence="4">PB745_02</strain>
        <tissue evidence="4">Gill</tissue>
    </source>
</reference>
<dbReference type="HAMAP" id="MF_00795">
    <property type="entry name" value="CutC"/>
    <property type="match status" value="1"/>
</dbReference>
<protein>
    <recommendedName>
        <fullName evidence="2">Copper homeostasis protein cutC homolog</fullName>
    </recommendedName>
</protein>
<dbReference type="Proteomes" id="UP001292094">
    <property type="component" value="Unassembled WGS sequence"/>
</dbReference>
<evidence type="ECO:0000313" key="5">
    <source>
        <dbReference type="Proteomes" id="UP001292094"/>
    </source>
</evidence>
<sequence length="295" mass="31716">MTEPRSDGGRREQQGKSATDSQKSEEYRGSYASQPQSPKQCEATNTKRMAERKLEVCVDTVLSAVEAVKGGADRLELCTALSEGGLTPTTGLLLTVKKHISRPIEVFCMVRPRGGPMVYSEEEREIILHDAQTLIKAGADGLVFGALTSCNTIDINLCKVFREKAGDIPCTFHRAFDLLQDPVSQLETIIELGYQRILTSGRRATALEGCTTLTQLVKGARGRIKIMAGAGVKSSNVANIISQTGVAECHASARVTRVFGCEAQNDARMGAGSDNILLVTCPQEVKAIKQAMAAV</sequence>
<dbReference type="GO" id="GO:0005507">
    <property type="term" value="F:copper ion binding"/>
    <property type="evidence" value="ECO:0007669"/>
    <property type="project" value="TreeGrafter"/>
</dbReference>
<dbReference type="SUPFAM" id="SSF110395">
    <property type="entry name" value="CutC-like"/>
    <property type="match status" value="1"/>
</dbReference>
<dbReference type="PANTHER" id="PTHR12598">
    <property type="entry name" value="COPPER HOMEOSTASIS PROTEIN CUTC"/>
    <property type="match status" value="1"/>
</dbReference>
<dbReference type="Pfam" id="PF03932">
    <property type="entry name" value="CutC"/>
    <property type="match status" value="1"/>
</dbReference>
<dbReference type="AlphaFoldDB" id="A0AAE1USV9"/>
<evidence type="ECO:0000313" key="4">
    <source>
        <dbReference type="EMBL" id="KAK4329345.1"/>
    </source>
</evidence>
<organism evidence="4 5">
    <name type="scientific">Petrolisthes manimaculis</name>
    <dbReference type="NCBI Taxonomy" id="1843537"/>
    <lineage>
        <taxon>Eukaryota</taxon>
        <taxon>Metazoa</taxon>
        <taxon>Ecdysozoa</taxon>
        <taxon>Arthropoda</taxon>
        <taxon>Crustacea</taxon>
        <taxon>Multicrustacea</taxon>
        <taxon>Malacostraca</taxon>
        <taxon>Eumalacostraca</taxon>
        <taxon>Eucarida</taxon>
        <taxon>Decapoda</taxon>
        <taxon>Pleocyemata</taxon>
        <taxon>Anomura</taxon>
        <taxon>Galatheoidea</taxon>
        <taxon>Porcellanidae</taxon>
        <taxon>Petrolisthes</taxon>
    </lineage>
</organism>
<feature type="region of interest" description="Disordered" evidence="3">
    <location>
        <begin position="1"/>
        <end position="46"/>
    </location>
</feature>
<feature type="compositionally biased region" description="Basic and acidic residues" evidence="3">
    <location>
        <begin position="1"/>
        <end position="14"/>
    </location>
</feature>
<evidence type="ECO:0000256" key="3">
    <source>
        <dbReference type="SAM" id="MobiDB-lite"/>
    </source>
</evidence>
<keyword evidence="5" id="KW-1185">Reference proteome</keyword>
<dbReference type="InterPro" id="IPR005627">
    <property type="entry name" value="CutC-like"/>
</dbReference>
<evidence type="ECO:0000256" key="2">
    <source>
        <dbReference type="ARBA" id="ARBA00019014"/>
    </source>
</evidence>
<dbReference type="Gene3D" id="3.20.20.380">
    <property type="entry name" value="Copper homeostasis (CutC) domain"/>
    <property type="match status" value="1"/>
</dbReference>
<evidence type="ECO:0000256" key="1">
    <source>
        <dbReference type="ARBA" id="ARBA00007768"/>
    </source>
</evidence>
<name>A0AAE1USV9_9EUCA</name>
<gene>
    <name evidence="4" type="ORF">Pmani_000294</name>
</gene>
<dbReference type="PANTHER" id="PTHR12598:SF0">
    <property type="entry name" value="COPPER HOMEOSTASIS PROTEIN CUTC HOMOLOG"/>
    <property type="match status" value="1"/>
</dbReference>
<dbReference type="InterPro" id="IPR036822">
    <property type="entry name" value="CutC-like_dom_sf"/>
</dbReference>
<dbReference type="FunFam" id="3.20.20.380:FF:000001">
    <property type="entry name" value="Copper homeostasis protein CutC"/>
    <property type="match status" value="1"/>
</dbReference>